<organism evidence="3 4">
    <name type="scientific">Parvicella tangerina</name>
    <dbReference type="NCBI Taxonomy" id="2829795"/>
    <lineage>
        <taxon>Bacteria</taxon>
        <taxon>Pseudomonadati</taxon>
        <taxon>Bacteroidota</taxon>
        <taxon>Flavobacteriia</taxon>
        <taxon>Flavobacteriales</taxon>
        <taxon>Parvicellaceae</taxon>
        <taxon>Parvicella</taxon>
    </lineage>
</organism>
<feature type="region of interest" description="Disordered" evidence="1">
    <location>
        <begin position="45"/>
        <end position="130"/>
    </location>
</feature>
<dbReference type="Proteomes" id="UP000683507">
    <property type="component" value="Chromosome"/>
</dbReference>
<reference evidence="3" key="1">
    <citation type="submission" date="2021-04" db="EMBL/GenBank/DDBJ databases">
        <authorList>
            <person name="Rodrigo-Torres L."/>
            <person name="Arahal R. D."/>
            <person name="Lucena T."/>
        </authorList>
    </citation>
    <scope>NUCLEOTIDE SEQUENCE</scope>
    <source>
        <strain evidence="3">AS29M-1</strain>
    </source>
</reference>
<evidence type="ECO:0000256" key="2">
    <source>
        <dbReference type="SAM" id="SignalP"/>
    </source>
</evidence>
<keyword evidence="2" id="KW-0732">Signal</keyword>
<proteinExistence type="predicted"/>
<dbReference type="KEGG" id="ptan:CRYO30217_02932"/>
<feature type="compositionally biased region" description="Basic and acidic residues" evidence="1">
    <location>
        <begin position="45"/>
        <end position="66"/>
    </location>
</feature>
<evidence type="ECO:0000256" key="1">
    <source>
        <dbReference type="SAM" id="MobiDB-lite"/>
    </source>
</evidence>
<dbReference type="AlphaFoldDB" id="A0A916NIW9"/>
<sequence>MKKRSIIRIVLANFLFIYTATALAQTSTERPHLVKPAKAEVEKINEAAPADEVKKENAQPSDEKKTVLQLTTGEKPDGASGTYIPKEEIKPFTPVSASGYTDENYQKNKEKSKAVAEQLNKPAGQQSKLTKPTLEEYIQLRDSYPANSNEYFLIQAKIDNLKEQEEK</sequence>
<dbReference type="RefSeq" id="WP_258543128.1">
    <property type="nucleotide sequence ID" value="NZ_OU015584.1"/>
</dbReference>
<feature type="chain" id="PRO_5037195299" evidence="2">
    <location>
        <begin position="25"/>
        <end position="167"/>
    </location>
</feature>
<keyword evidence="4" id="KW-1185">Reference proteome</keyword>
<evidence type="ECO:0000313" key="3">
    <source>
        <dbReference type="EMBL" id="CAG5085918.1"/>
    </source>
</evidence>
<dbReference type="EMBL" id="OU015584">
    <property type="protein sequence ID" value="CAG5085918.1"/>
    <property type="molecule type" value="Genomic_DNA"/>
</dbReference>
<feature type="compositionally biased region" description="Basic and acidic residues" evidence="1">
    <location>
        <begin position="104"/>
        <end position="114"/>
    </location>
</feature>
<feature type="signal peptide" evidence="2">
    <location>
        <begin position="1"/>
        <end position="24"/>
    </location>
</feature>
<evidence type="ECO:0000313" key="4">
    <source>
        <dbReference type="Proteomes" id="UP000683507"/>
    </source>
</evidence>
<gene>
    <name evidence="3" type="ORF">CRYO30217_02932</name>
</gene>
<accession>A0A916NIW9</accession>
<name>A0A916NIW9_9FLAO</name>
<protein>
    <submittedName>
        <fullName evidence="3">Uncharacterized protein</fullName>
    </submittedName>
</protein>